<comment type="caution">
    <text evidence="1">The sequence shown here is derived from an EMBL/GenBank/DDBJ whole genome shotgun (WGS) entry which is preliminary data.</text>
</comment>
<reference evidence="1 2" key="1">
    <citation type="submission" date="2014-04" db="EMBL/GenBank/DDBJ databases">
        <title>Comparative Genomics of Cryptosporidium Species.</title>
        <authorList>
            <person name="Silva J.C."/>
            <person name="Su Q."/>
            <person name="Chalmers R."/>
            <person name="Chibucos M.C."/>
            <person name="Elwin K."/>
            <person name="Godinez A."/>
            <person name="Guo F."/>
            <person name="Huynh K."/>
            <person name="Orvis J."/>
            <person name="Ott S."/>
            <person name="Sadzewicz L."/>
            <person name="Sengamalay N."/>
            <person name="Shetty A."/>
            <person name="Sun M."/>
            <person name="Tallon L."/>
            <person name="Xiao L."/>
            <person name="Zhang H."/>
            <person name="Fraser C.M."/>
            <person name="Zhu G."/>
            <person name="Kissinger J."/>
            <person name="Widmer G."/>
        </authorList>
    </citation>
    <scope>NUCLEOTIDE SEQUENCE [LARGE SCALE GENOMIC DNA]</scope>
    <source>
        <strain evidence="1 2">UKMEL1</strain>
    </source>
</reference>
<sequence>MSNSSRNPIPGGEIRPIPSLPIFDEEKGNKEFLMATIEEETEIIVPLLVNFETVVGTGKFKRLIAYEHKSDKYHLITIENQTSDVRILNQNGKLKFIFSTHVFGINTEKILEKMSGYQDDLNKVVVNQFFYEDIPNRPQYYSSRYKFLVPDNFNALRDQEYIVVTGQDGVEFKGLFSLDEPELKLPTKKTGETFEFYSASKTYAVFEGYENKRIYAIPIPEKVKCFVDANYGKVIIENFCSLTFNVNYGILSVGEMEIFTANICGKRVIIGNSIQEVINIGISRLNKGSDQE</sequence>
<dbReference type="EMBL" id="JIBK01000051">
    <property type="protein sequence ID" value="POM85390.1"/>
    <property type="molecule type" value="Genomic_DNA"/>
</dbReference>
<evidence type="ECO:0000313" key="2">
    <source>
        <dbReference type="Proteomes" id="UP000236928"/>
    </source>
</evidence>
<keyword evidence="2" id="KW-1185">Reference proteome</keyword>
<evidence type="ECO:0000313" key="1">
    <source>
        <dbReference type="EMBL" id="POM85390.1"/>
    </source>
</evidence>
<dbReference type="AlphaFoldDB" id="A0A2P4Z5T9"/>
<dbReference type="OrthoDB" id="339137at2759"/>
<gene>
    <name evidence="1" type="ORF">CmeUKMEL1_17180</name>
</gene>
<name>A0A2P4Z5T9_9CRYT</name>
<dbReference type="Proteomes" id="UP000236928">
    <property type="component" value="Unassembled WGS sequence"/>
</dbReference>
<accession>A0A2P4Z5T9</accession>
<organism evidence="1 2">
    <name type="scientific">Cryptosporidium meleagridis</name>
    <dbReference type="NCBI Taxonomy" id="93969"/>
    <lineage>
        <taxon>Eukaryota</taxon>
        <taxon>Sar</taxon>
        <taxon>Alveolata</taxon>
        <taxon>Apicomplexa</taxon>
        <taxon>Conoidasida</taxon>
        <taxon>Coccidia</taxon>
        <taxon>Eucoccidiorida</taxon>
        <taxon>Eimeriorina</taxon>
        <taxon>Cryptosporidiidae</taxon>
        <taxon>Cryptosporidium</taxon>
    </lineage>
</organism>
<dbReference type="VEuPathDB" id="CryptoDB:CmeUKMEL1_17180"/>
<protein>
    <submittedName>
        <fullName evidence="1">Uncharacterized protein</fullName>
    </submittedName>
</protein>
<proteinExistence type="predicted"/>